<evidence type="ECO:0000256" key="8">
    <source>
        <dbReference type="RuleBase" id="RU000673"/>
    </source>
</evidence>
<comment type="subcellular location">
    <subcellularLocation>
        <location evidence="7">Cytoplasm</location>
    </subcellularLocation>
</comment>
<dbReference type="EC" id="3.1.1.29" evidence="1 7"/>
<dbReference type="InterPro" id="IPR018171">
    <property type="entry name" value="Pept_tRNA_hydro_CS"/>
</dbReference>
<evidence type="ECO:0000256" key="5">
    <source>
        <dbReference type="ARBA" id="ARBA00038063"/>
    </source>
</evidence>
<feature type="binding site" evidence="7">
    <location>
        <position position="14"/>
    </location>
    <ligand>
        <name>tRNA</name>
        <dbReference type="ChEBI" id="CHEBI:17843"/>
    </ligand>
</feature>
<gene>
    <name evidence="7" type="primary">pth</name>
    <name evidence="10" type="ORF">SAMN05444581_12033</name>
</gene>
<evidence type="ECO:0000256" key="7">
    <source>
        <dbReference type="HAMAP-Rule" id="MF_00083"/>
    </source>
</evidence>
<feature type="binding site" evidence="7">
    <location>
        <position position="112"/>
    </location>
    <ligand>
        <name>tRNA</name>
        <dbReference type="ChEBI" id="CHEBI:17843"/>
    </ligand>
</feature>
<sequence length="197" mass="20945">MLLFVGLGNAGKAYSGNRHNIGFKAIDAVAVKHGAPSFRARFQGHASEITLAGERVTLLKPGTFMNLSGQSVGEAARFYKIALSDIVVFHDELDLPAGKVRVKTGGGNAGHNGLRSVTEHVGNDYRRVRIGIGHPGDKALVHNYVLGDFAKAEAQWVDGVCAAAADYAGLLAKGEDEGFQNKVHLAVDAILRRDEKG</sequence>
<dbReference type="GO" id="GO:0072344">
    <property type="term" value="P:rescue of stalled ribosome"/>
    <property type="evidence" value="ECO:0007669"/>
    <property type="project" value="UniProtKB-UniRule"/>
</dbReference>
<feature type="active site" description="Proton acceptor" evidence="7">
    <location>
        <position position="19"/>
    </location>
</feature>
<dbReference type="FunFam" id="3.40.50.1470:FF:000001">
    <property type="entry name" value="Peptidyl-tRNA hydrolase"/>
    <property type="match status" value="1"/>
</dbReference>
<accession>A0A1I4CER4</accession>
<dbReference type="OrthoDB" id="9800507at2"/>
<dbReference type="RefSeq" id="WP_091685890.1">
    <property type="nucleotide sequence ID" value="NZ_FOSN01000020.1"/>
</dbReference>
<evidence type="ECO:0000256" key="1">
    <source>
        <dbReference type="ARBA" id="ARBA00013260"/>
    </source>
</evidence>
<evidence type="ECO:0000256" key="6">
    <source>
        <dbReference type="ARBA" id="ARBA00050038"/>
    </source>
</evidence>
<dbReference type="PANTHER" id="PTHR17224:SF1">
    <property type="entry name" value="PEPTIDYL-TRNA HYDROLASE"/>
    <property type="match status" value="1"/>
</dbReference>
<dbReference type="InterPro" id="IPR036416">
    <property type="entry name" value="Pept_tRNA_hydro_sf"/>
</dbReference>
<proteinExistence type="inferred from homology"/>
<organism evidence="10 11">
    <name type="scientific">Methylocapsa palsarum</name>
    <dbReference type="NCBI Taxonomy" id="1612308"/>
    <lineage>
        <taxon>Bacteria</taxon>
        <taxon>Pseudomonadati</taxon>
        <taxon>Pseudomonadota</taxon>
        <taxon>Alphaproteobacteria</taxon>
        <taxon>Hyphomicrobiales</taxon>
        <taxon>Beijerinckiaceae</taxon>
        <taxon>Methylocapsa</taxon>
    </lineage>
</organism>
<comment type="subunit">
    <text evidence="7">Monomer.</text>
</comment>
<comment type="similarity">
    <text evidence="5 7 9">Belongs to the PTH family.</text>
</comment>
<dbReference type="PROSITE" id="PS01196">
    <property type="entry name" value="PEPT_TRNA_HYDROL_2"/>
    <property type="match status" value="1"/>
</dbReference>
<dbReference type="PANTHER" id="PTHR17224">
    <property type="entry name" value="PEPTIDYL-TRNA HYDROLASE"/>
    <property type="match status" value="1"/>
</dbReference>
<dbReference type="GO" id="GO:0006515">
    <property type="term" value="P:protein quality control for misfolded or incompletely synthesized proteins"/>
    <property type="evidence" value="ECO:0007669"/>
    <property type="project" value="UniProtKB-UniRule"/>
</dbReference>
<dbReference type="PROSITE" id="PS01195">
    <property type="entry name" value="PEPT_TRNA_HYDROL_1"/>
    <property type="match status" value="1"/>
</dbReference>
<dbReference type="GO" id="GO:0005737">
    <property type="term" value="C:cytoplasm"/>
    <property type="evidence" value="ECO:0007669"/>
    <property type="project" value="UniProtKB-SubCell"/>
</dbReference>
<dbReference type="STRING" id="1612308.SAMN05444581_12033"/>
<feature type="binding site" evidence="7">
    <location>
        <position position="64"/>
    </location>
    <ligand>
        <name>tRNA</name>
        <dbReference type="ChEBI" id="CHEBI:17843"/>
    </ligand>
</feature>
<name>A0A1I4CER4_9HYPH</name>
<evidence type="ECO:0000256" key="3">
    <source>
        <dbReference type="ARBA" id="ARBA00022801"/>
    </source>
</evidence>
<dbReference type="HAMAP" id="MF_00083">
    <property type="entry name" value="Pept_tRNA_hydro_bact"/>
    <property type="match status" value="1"/>
</dbReference>
<evidence type="ECO:0000256" key="2">
    <source>
        <dbReference type="ARBA" id="ARBA00022555"/>
    </source>
</evidence>
<dbReference type="NCBIfam" id="TIGR00447">
    <property type="entry name" value="pth"/>
    <property type="match status" value="1"/>
</dbReference>
<feature type="binding site" evidence="7">
    <location>
        <position position="66"/>
    </location>
    <ligand>
        <name>tRNA</name>
        <dbReference type="ChEBI" id="CHEBI:17843"/>
    </ligand>
</feature>
<evidence type="ECO:0000313" key="11">
    <source>
        <dbReference type="Proteomes" id="UP000198755"/>
    </source>
</evidence>
<comment type="function">
    <text evidence="7">Hydrolyzes ribosome-free peptidyl-tRNAs (with 1 or more amino acids incorporated), which drop off the ribosome during protein synthesis, or as a result of ribosome stalling.</text>
</comment>
<comment type="function">
    <text evidence="7">Catalyzes the release of premature peptidyl moieties from peptidyl-tRNA molecules trapped in stalled 50S ribosomal subunits, and thus maintains levels of free tRNAs and 50S ribosomes.</text>
</comment>
<comment type="catalytic activity">
    <reaction evidence="7 8">
        <text>an N-acyl-L-alpha-aminoacyl-tRNA + H2O = an N-acyl-L-amino acid + a tRNA + H(+)</text>
        <dbReference type="Rhea" id="RHEA:54448"/>
        <dbReference type="Rhea" id="RHEA-COMP:10123"/>
        <dbReference type="Rhea" id="RHEA-COMP:13883"/>
        <dbReference type="ChEBI" id="CHEBI:15377"/>
        <dbReference type="ChEBI" id="CHEBI:15378"/>
        <dbReference type="ChEBI" id="CHEBI:59874"/>
        <dbReference type="ChEBI" id="CHEBI:78442"/>
        <dbReference type="ChEBI" id="CHEBI:138191"/>
        <dbReference type="EC" id="3.1.1.29"/>
    </reaction>
</comment>
<dbReference type="InterPro" id="IPR001328">
    <property type="entry name" value="Pept_tRNA_hydro"/>
</dbReference>
<evidence type="ECO:0000313" key="10">
    <source>
        <dbReference type="EMBL" id="SFK78501.1"/>
    </source>
</evidence>
<feature type="site" description="Stabilizes the basic form of H active site to accept a proton" evidence="7">
    <location>
        <position position="91"/>
    </location>
</feature>
<dbReference type="GO" id="GO:0000049">
    <property type="term" value="F:tRNA binding"/>
    <property type="evidence" value="ECO:0007669"/>
    <property type="project" value="UniProtKB-UniRule"/>
</dbReference>
<protein>
    <recommendedName>
        <fullName evidence="6 7">Peptidyl-tRNA hydrolase</fullName>
        <shortName evidence="7">Pth</shortName>
        <ecNumber evidence="1 7">3.1.1.29</ecNumber>
    </recommendedName>
</protein>
<dbReference type="Gene3D" id="3.40.50.1470">
    <property type="entry name" value="Peptidyl-tRNA hydrolase"/>
    <property type="match status" value="1"/>
</dbReference>
<dbReference type="GO" id="GO:0004045">
    <property type="term" value="F:peptidyl-tRNA hydrolase activity"/>
    <property type="evidence" value="ECO:0007669"/>
    <property type="project" value="UniProtKB-UniRule"/>
</dbReference>
<dbReference type="SUPFAM" id="SSF53178">
    <property type="entry name" value="Peptidyl-tRNA hydrolase-like"/>
    <property type="match status" value="1"/>
</dbReference>
<keyword evidence="7" id="KW-0963">Cytoplasm</keyword>
<dbReference type="Proteomes" id="UP000198755">
    <property type="component" value="Unassembled WGS sequence"/>
</dbReference>
<reference evidence="10 11" key="1">
    <citation type="submission" date="2016-10" db="EMBL/GenBank/DDBJ databases">
        <authorList>
            <person name="de Groot N.N."/>
        </authorList>
    </citation>
    <scope>NUCLEOTIDE SEQUENCE [LARGE SCALE GENOMIC DNA]</scope>
    <source>
        <strain evidence="10 11">NE2</strain>
    </source>
</reference>
<dbReference type="CDD" id="cd00462">
    <property type="entry name" value="PTH"/>
    <property type="match status" value="1"/>
</dbReference>
<keyword evidence="3 7" id="KW-0378">Hydrolase</keyword>
<dbReference type="AlphaFoldDB" id="A0A1I4CER4"/>
<keyword evidence="11" id="KW-1185">Reference proteome</keyword>
<keyword evidence="2 7" id="KW-0820">tRNA-binding</keyword>
<feature type="site" description="Discriminates between blocked and unblocked aminoacyl-tRNA" evidence="7">
    <location>
        <position position="9"/>
    </location>
</feature>
<evidence type="ECO:0000256" key="4">
    <source>
        <dbReference type="ARBA" id="ARBA00022884"/>
    </source>
</evidence>
<keyword evidence="4 7" id="KW-0694">RNA-binding</keyword>
<dbReference type="Pfam" id="PF01195">
    <property type="entry name" value="Pept_tRNA_hydro"/>
    <property type="match status" value="1"/>
</dbReference>
<evidence type="ECO:0000256" key="9">
    <source>
        <dbReference type="RuleBase" id="RU004320"/>
    </source>
</evidence>
<dbReference type="EMBL" id="FOSN01000020">
    <property type="protein sequence ID" value="SFK78501.1"/>
    <property type="molecule type" value="Genomic_DNA"/>
</dbReference>